<protein>
    <submittedName>
        <fullName evidence="1">Outer membrane lipoprotein carrier protein LolA</fullName>
    </submittedName>
</protein>
<keyword evidence="1" id="KW-0449">Lipoprotein</keyword>
<organism evidence="1 2">
    <name type="scientific">Halorientalis pallida</name>
    <dbReference type="NCBI Taxonomy" id="2479928"/>
    <lineage>
        <taxon>Archaea</taxon>
        <taxon>Methanobacteriati</taxon>
        <taxon>Methanobacteriota</taxon>
        <taxon>Stenosarchaea group</taxon>
        <taxon>Halobacteria</taxon>
        <taxon>Halobacteriales</taxon>
        <taxon>Haloarculaceae</taxon>
        <taxon>Halorientalis</taxon>
    </lineage>
</organism>
<comment type="caution">
    <text evidence="1">The sequence shown here is derived from an EMBL/GenBank/DDBJ whole genome shotgun (WGS) entry which is preliminary data.</text>
</comment>
<dbReference type="Gene3D" id="2.50.20.10">
    <property type="entry name" value="Lipoprotein localisation LolA/LolB/LppX"/>
    <property type="match status" value="1"/>
</dbReference>
<evidence type="ECO:0000313" key="1">
    <source>
        <dbReference type="EMBL" id="RXK50561.1"/>
    </source>
</evidence>
<dbReference type="SUPFAM" id="SSF89392">
    <property type="entry name" value="Prokaryotic lipoproteins and lipoprotein localization factors"/>
    <property type="match status" value="1"/>
</dbReference>
<accession>A0A498KY38</accession>
<reference evidence="1 2" key="1">
    <citation type="submission" date="2019-01" db="EMBL/GenBank/DDBJ databases">
        <title>Halorientalis sp. F13-25 a new haloarchaeum isolated from hypersaline water.</title>
        <authorList>
            <person name="Ana D.-V."/>
            <person name="Cristina S.-P."/>
            <person name="Antonio V."/>
        </authorList>
    </citation>
    <scope>NUCLEOTIDE SEQUENCE [LARGE SCALE GENOMIC DNA]</scope>
    <source>
        <strain evidence="1 2">F13-25</strain>
    </source>
</reference>
<dbReference type="EMBL" id="RDFA01000002">
    <property type="protein sequence ID" value="RXK50561.1"/>
    <property type="molecule type" value="Genomic_DNA"/>
</dbReference>
<dbReference type="PANTHER" id="PTHR37507:SF2">
    <property type="entry name" value="SPORULATION PROTEIN YDCC"/>
    <property type="match status" value="1"/>
</dbReference>
<dbReference type="OrthoDB" id="234524at2157"/>
<name>A0A498KY38_9EURY</name>
<gene>
    <name evidence="1" type="ORF">EAF64_08420</name>
</gene>
<dbReference type="PANTHER" id="PTHR37507">
    <property type="entry name" value="SPORULATION PROTEIN YDCC"/>
    <property type="match status" value="1"/>
</dbReference>
<keyword evidence="2" id="KW-1185">Reference proteome</keyword>
<dbReference type="InterPro" id="IPR029046">
    <property type="entry name" value="LolA/LolB/LppX"/>
</dbReference>
<dbReference type="PROSITE" id="PS51257">
    <property type="entry name" value="PROKAR_LIPOPROTEIN"/>
    <property type="match status" value="1"/>
</dbReference>
<proteinExistence type="predicted"/>
<dbReference type="RefSeq" id="WP_129068521.1">
    <property type="nucleotide sequence ID" value="NZ_RDFA01000002.1"/>
</dbReference>
<dbReference type="Proteomes" id="UP000289691">
    <property type="component" value="Unassembled WGS sequence"/>
</dbReference>
<sequence>MSPPLRSGHRRRVVLGVVGLVFVTAGCLGAPGTEVDDPDAVAEQVESRYERLDGFQATMIQRVEVDDETETTRASVAFDKGDSLRIAYETGPKAGTVTVIENPSAKLFAGDAETDAEASAHFGTVAADLVRENEVVFEGTERVDGRPTAVFSITPPEDAATTQPERRVWVDAKQVVPRRIESTWTEDGQRVNETIRFENVSLGVPATDAGTTPGGATA</sequence>
<dbReference type="AlphaFoldDB" id="A0A498KY38"/>
<evidence type="ECO:0000313" key="2">
    <source>
        <dbReference type="Proteomes" id="UP000289691"/>
    </source>
</evidence>
<dbReference type="InterPro" id="IPR052944">
    <property type="entry name" value="Sporulation_related"/>
</dbReference>